<sequence length="292" mass="33272">MRNFRLLILPLFVILLNSCNDDEKIEPLNNQNFIKSFAVTVNEGNNSIIGYIDEDTSTILIEYSDEMDLKNLKTEIIVSENATIIPNSGELIDLSKGTLTFTVTSENGSKQEYKVAGYTKNLLKNPKGNNMAESWVLNGDVGVDETNNEFYIVKYENPARTDITQLVKFNRDYSDKYILFIGDLTTEKTVEGSITRHPYFWGHQNGPFNFDENLYEEIIQGMIHLEKANVWEVVSRANPLLKGVEAVIFKMGQASQVGDSLDGTKCKFRDIEVRIFESIKDSEIYVSNLYRK</sequence>
<evidence type="ECO:0000313" key="1">
    <source>
        <dbReference type="EMBL" id="GGX23080.1"/>
    </source>
</evidence>
<dbReference type="RefSeq" id="WP_027412366.1">
    <property type="nucleotide sequence ID" value="NZ_BMWS01000017.1"/>
</dbReference>
<organism evidence="1 2">
    <name type="scientific">Aquimarina muelleri</name>
    <dbReference type="NCBI Taxonomy" id="279356"/>
    <lineage>
        <taxon>Bacteria</taxon>
        <taxon>Pseudomonadati</taxon>
        <taxon>Bacteroidota</taxon>
        <taxon>Flavobacteriia</taxon>
        <taxon>Flavobacteriales</taxon>
        <taxon>Flavobacteriaceae</taxon>
        <taxon>Aquimarina</taxon>
    </lineage>
</organism>
<dbReference type="AlphaFoldDB" id="A0A918N303"/>
<protein>
    <submittedName>
        <fullName evidence="1">Uncharacterized protein</fullName>
    </submittedName>
</protein>
<keyword evidence="2" id="KW-1185">Reference proteome</keyword>
<dbReference type="Gene3D" id="2.60.40.2340">
    <property type="match status" value="1"/>
</dbReference>
<gene>
    <name evidence="1" type="ORF">GCM10007384_25350</name>
</gene>
<dbReference type="Proteomes" id="UP000601108">
    <property type="component" value="Unassembled WGS sequence"/>
</dbReference>
<dbReference type="EMBL" id="BMWS01000017">
    <property type="protein sequence ID" value="GGX23080.1"/>
    <property type="molecule type" value="Genomic_DNA"/>
</dbReference>
<accession>A0A918N303</accession>
<proteinExistence type="predicted"/>
<evidence type="ECO:0000313" key="2">
    <source>
        <dbReference type="Proteomes" id="UP000601108"/>
    </source>
</evidence>
<comment type="caution">
    <text evidence="1">The sequence shown here is derived from an EMBL/GenBank/DDBJ whole genome shotgun (WGS) entry which is preliminary data.</text>
</comment>
<reference evidence="1 2" key="1">
    <citation type="journal article" date="2014" name="Int. J. Syst. Evol. Microbiol.">
        <title>Complete genome sequence of Corynebacterium casei LMG S-19264T (=DSM 44701T), isolated from a smear-ripened cheese.</title>
        <authorList>
            <consortium name="US DOE Joint Genome Institute (JGI-PGF)"/>
            <person name="Walter F."/>
            <person name="Albersmeier A."/>
            <person name="Kalinowski J."/>
            <person name="Ruckert C."/>
        </authorList>
    </citation>
    <scope>NUCLEOTIDE SEQUENCE [LARGE SCALE GENOMIC DNA]</scope>
    <source>
        <strain evidence="1 2">KCTC 12285</strain>
    </source>
</reference>
<name>A0A918N303_9FLAO</name>